<dbReference type="SUPFAM" id="SSF55608">
    <property type="entry name" value="Homing endonucleases"/>
    <property type="match status" value="1"/>
</dbReference>
<protein>
    <recommendedName>
        <fullName evidence="8">Cell division protein WhiA</fullName>
    </recommendedName>
</protein>
<gene>
    <name evidence="6" type="ORF">SAMN05444368_0253</name>
</gene>
<name>A0ABY1JB08_9BACT</name>
<evidence type="ECO:0000256" key="2">
    <source>
        <dbReference type="ARBA" id="ARBA00023125"/>
    </source>
</evidence>
<evidence type="ECO:0000313" key="6">
    <source>
        <dbReference type="EMBL" id="SIN62817.1"/>
    </source>
</evidence>
<dbReference type="PANTHER" id="PTHR37307">
    <property type="entry name" value="CELL DIVISION PROTEIN WHIA-RELATED"/>
    <property type="match status" value="1"/>
</dbReference>
<keyword evidence="1" id="KW-0132">Cell division</keyword>
<reference evidence="6 7" key="1">
    <citation type="submission" date="2016-11" db="EMBL/GenBank/DDBJ databases">
        <authorList>
            <person name="Varghese N."/>
            <person name="Submissions S."/>
        </authorList>
    </citation>
    <scope>NUCLEOTIDE SEQUENCE [LARGE SCALE GENOMIC DNA]</scope>
    <source>
        <strain evidence="6 7">DSM 20664</strain>
    </source>
</reference>
<keyword evidence="7" id="KW-1185">Reference proteome</keyword>
<dbReference type="EMBL" id="FSQZ01000001">
    <property type="protein sequence ID" value="SIN62817.1"/>
    <property type="molecule type" value="Genomic_DNA"/>
</dbReference>
<feature type="domain" description="WhiA LAGLIDADG-like" evidence="5">
    <location>
        <begin position="104"/>
        <end position="194"/>
    </location>
</feature>
<dbReference type="PANTHER" id="PTHR37307:SF1">
    <property type="entry name" value="CELL DIVISION PROTEIN WHIA-RELATED"/>
    <property type="match status" value="1"/>
</dbReference>
<dbReference type="InterPro" id="IPR003802">
    <property type="entry name" value="Sporulation_regulator_WhiA"/>
</dbReference>
<sequence>MERVDTILWDEWVNGGLSDKSKNEAECSGIVEGIFVTRKMNYAVLASLRLWVFRRLYAIWKHTRWSDINFSSYMRVPEKKKGRVKLILPSDLYEDISGARASWAWLRGAFGGCGSIFWPKNGYHLVFRIKNDKLCDKLTSFLNVKGIRHTARAHMGSYEIQVRNHDAILTLLAGMELMKTSLIIEEKAIIRSVKSRANMQVNCDTSNIRRSLKAAERQLYISNLLLEANLVDDLPPNLRDLVLARLNFPSATLREIGQILPKPVSKSTVEYRWNKLETMVNGLFDNKDNNTQAN</sequence>
<accession>A0ABY1JB08</accession>
<dbReference type="InterPro" id="IPR039518">
    <property type="entry name" value="WhiA_LAGLIDADG_dom"/>
</dbReference>
<keyword evidence="3" id="KW-0131">Cell cycle</keyword>
<dbReference type="Pfam" id="PF14527">
    <property type="entry name" value="LAGLIDADG_WhiA"/>
    <property type="match status" value="1"/>
</dbReference>
<dbReference type="InterPro" id="IPR023054">
    <property type="entry name" value="Sporulation_regulator_WhiA_C"/>
</dbReference>
<dbReference type="RefSeq" id="WP_074199042.1">
    <property type="nucleotide sequence ID" value="NZ_FSQZ01000001.1"/>
</dbReference>
<evidence type="ECO:0000313" key="7">
    <source>
        <dbReference type="Proteomes" id="UP000185093"/>
    </source>
</evidence>
<dbReference type="NCBIfam" id="TIGR00647">
    <property type="entry name" value="DNA_bind_WhiA"/>
    <property type="match status" value="1"/>
</dbReference>
<dbReference type="Pfam" id="PF02650">
    <property type="entry name" value="HTH_WhiA"/>
    <property type="match status" value="1"/>
</dbReference>
<comment type="caution">
    <text evidence="6">The sequence shown here is derived from an EMBL/GenBank/DDBJ whole genome shotgun (WGS) entry which is preliminary data.</text>
</comment>
<evidence type="ECO:0000256" key="3">
    <source>
        <dbReference type="ARBA" id="ARBA00023306"/>
    </source>
</evidence>
<keyword evidence="2" id="KW-0238">DNA-binding</keyword>
<evidence type="ECO:0000259" key="4">
    <source>
        <dbReference type="Pfam" id="PF02650"/>
    </source>
</evidence>
<evidence type="ECO:0008006" key="8">
    <source>
        <dbReference type="Google" id="ProtNLM"/>
    </source>
</evidence>
<dbReference type="Proteomes" id="UP000185093">
    <property type="component" value="Unassembled WGS sequence"/>
</dbReference>
<dbReference type="Gene3D" id="3.10.28.10">
    <property type="entry name" value="Homing endonucleases"/>
    <property type="match status" value="1"/>
</dbReference>
<proteinExistence type="predicted"/>
<organism evidence="6 7">
    <name type="scientific">Acetomicrobium flavidum</name>
    <dbReference type="NCBI Taxonomy" id="49896"/>
    <lineage>
        <taxon>Bacteria</taxon>
        <taxon>Thermotogati</taxon>
        <taxon>Synergistota</taxon>
        <taxon>Synergistia</taxon>
        <taxon>Synergistales</taxon>
        <taxon>Acetomicrobiaceae</taxon>
        <taxon>Acetomicrobium</taxon>
    </lineage>
</organism>
<evidence type="ECO:0000256" key="1">
    <source>
        <dbReference type="ARBA" id="ARBA00022618"/>
    </source>
</evidence>
<evidence type="ECO:0000259" key="5">
    <source>
        <dbReference type="Pfam" id="PF14527"/>
    </source>
</evidence>
<dbReference type="InterPro" id="IPR027434">
    <property type="entry name" value="Homing_endonucl"/>
</dbReference>
<feature type="domain" description="Sporulation regulator WhiA C-terminal" evidence="4">
    <location>
        <begin position="198"/>
        <end position="279"/>
    </location>
</feature>